<dbReference type="RefSeq" id="WP_171681993.1">
    <property type="nucleotide sequence ID" value="NZ_WHNZ01000012.1"/>
</dbReference>
<gene>
    <name evidence="1" type="ORF">GC097_03585</name>
</gene>
<organism evidence="1 2">
    <name type="scientific">Paenibacillus planticolens</name>
    <dbReference type="NCBI Taxonomy" id="2654976"/>
    <lineage>
        <taxon>Bacteria</taxon>
        <taxon>Bacillati</taxon>
        <taxon>Bacillota</taxon>
        <taxon>Bacilli</taxon>
        <taxon>Bacillales</taxon>
        <taxon>Paenibacillaceae</taxon>
        <taxon>Paenibacillus</taxon>
    </lineage>
</organism>
<dbReference type="Proteomes" id="UP000618579">
    <property type="component" value="Unassembled WGS sequence"/>
</dbReference>
<name>A0ABX1ZJ92_9BACL</name>
<protein>
    <recommendedName>
        <fullName evidence="3">Sortilin N-terminal domain-containing protein</fullName>
    </recommendedName>
</protein>
<dbReference type="EMBL" id="WHNZ01000012">
    <property type="protein sequence ID" value="NOU99104.1"/>
    <property type="molecule type" value="Genomic_DNA"/>
</dbReference>
<evidence type="ECO:0000313" key="1">
    <source>
        <dbReference type="EMBL" id="NOU99104.1"/>
    </source>
</evidence>
<accession>A0ABX1ZJ92</accession>
<evidence type="ECO:0000313" key="2">
    <source>
        <dbReference type="Proteomes" id="UP000618579"/>
    </source>
</evidence>
<proteinExistence type="predicted"/>
<comment type="caution">
    <text evidence="1">The sequence shown here is derived from an EMBL/GenBank/DDBJ whole genome shotgun (WGS) entry which is preliminary data.</text>
</comment>
<sequence>METKAIKEIKLPSLDKDDVVFYLNQNPTTEIAITFATFNKAVYLNKDAGASWSKIAENGNGK</sequence>
<evidence type="ECO:0008006" key="3">
    <source>
        <dbReference type="Google" id="ProtNLM"/>
    </source>
</evidence>
<keyword evidence="2" id="KW-1185">Reference proteome</keyword>
<reference evidence="1 2" key="1">
    <citation type="submission" date="2019-10" db="EMBL/GenBank/DDBJ databases">
        <title>Description of Paenibacillus pedi sp. nov.</title>
        <authorList>
            <person name="Carlier A."/>
            <person name="Qi S."/>
        </authorList>
    </citation>
    <scope>NUCLEOTIDE SEQUENCE [LARGE SCALE GENOMIC DNA]</scope>
    <source>
        <strain evidence="1 2">LMG 31457</strain>
    </source>
</reference>